<evidence type="ECO:0000256" key="1">
    <source>
        <dbReference type="SAM" id="MobiDB-lite"/>
    </source>
</evidence>
<proteinExistence type="predicted"/>
<name>A0A2N5SRD1_9BASI</name>
<reference evidence="2 3" key="1">
    <citation type="submission" date="2017-11" db="EMBL/GenBank/DDBJ databases">
        <title>De novo assembly and phasing of dikaryotic genomes from two isolates of Puccinia coronata f. sp. avenae, the causal agent of oat crown rust.</title>
        <authorList>
            <person name="Miller M.E."/>
            <person name="Zhang Y."/>
            <person name="Omidvar V."/>
            <person name="Sperschneider J."/>
            <person name="Schwessinger B."/>
            <person name="Raley C."/>
            <person name="Palmer J.M."/>
            <person name="Garnica D."/>
            <person name="Upadhyaya N."/>
            <person name="Rathjen J."/>
            <person name="Taylor J.M."/>
            <person name="Park R.F."/>
            <person name="Dodds P.N."/>
            <person name="Hirsch C.D."/>
            <person name="Kianian S.F."/>
            <person name="Figueroa M."/>
        </authorList>
    </citation>
    <scope>NUCLEOTIDE SEQUENCE [LARGE SCALE GENOMIC DNA]</scope>
    <source>
        <strain evidence="2">12NC29</strain>
    </source>
</reference>
<gene>
    <name evidence="2" type="ORF">PCANC_13441</name>
</gene>
<keyword evidence="3" id="KW-1185">Reference proteome</keyword>
<comment type="caution">
    <text evidence="2">The sequence shown here is derived from an EMBL/GenBank/DDBJ whole genome shotgun (WGS) entry which is preliminary data.</text>
</comment>
<dbReference type="AlphaFoldDB" id="A0A2N5SRD1"/>
<dbReference type="Proteomes" id="UP000235388">
    <property type="component" value="Unassembled WGS sequence"/>
</dbReference>
<protein>
    <submittedName>
        <fullName evidence="2">Uncharacterized protein</fullName>
    </submittedName>
</protein>
<sequence>MRYNPITRRNTGLDEPIWINNRSGPELHDIFQSQPAVITSQCADSDVLVVQSPAPLQPRPHSGHISTLTSPPDGLEESRWNYGWGPTV</sequence>
<evidence type="ECO:0000313" key="3">
    <source>
        <dbReference type="Proteomes" id="UP000235388"/>
    </source>
</evidence>
<feature type="region of interest" description="Disordered" evidence="1">
    <location>
        <begin position="53"/>
        <end position="88"/>
    </location>
</feature>
<dbReference type="EMBL" id="PGCJ01000887">
    <property type="protein sequence ID" value="PLW15776.1"/>
    <property type="molecule type" value="Genomic_DNA"/>
</dbReference>
<organism evidence="2 3">
    <name type="scientific">Puccinia coronata f. sp. avenae</name>
    <dbReference type="NCBI Taxonomy" id="200324"/>
    <lineage>
        <taxon>Eukaryota</taxon>
        <taxon>Fungi</taxon>
        <taxon>Dikarya</taxon>
        <taxon>Basidiomycota</taxon>
        <taxon>Pucciniomycotina</taxon>
        <taxon>Pucciniomycetes</taxon>
        <taxon>Pucciniales</taxon>
        <taxon>Pucciniaceae</taxon>
        <taxon>Puccinia</taxon>
    </lineage>
</organism>
<evidence type="ECO:0000313" key="2">
    <source>
        <dbReference type="EMBL" id="PLW15776.1"/>
    </source>
</evidence>
<accession>A0A2N5SRD1</accession>